<evidence type="ECO:0008006" key="3">
    <source>
        <dbReference type="Google" id="ProtNLM"/>
    </source>
</evidence>
<dbReference type="Proteomes" id="UP000653343">
    <property type="component" value="Unassembled WGS sequence"/>
</dbReference>
<sequence length="132" mass="14168">MMKQNVVNLKRRQQGLSLVGLVLSLGILVVLAMVAMKVVPTVIEFSSIKKAIVTAKNGASTPREVQVAFDKQAEVGYITSIAGKDLQFTKGDDGMEVSFSYQKKIPLVGPASLLLEYEGTTARSGVVAKKPE</sequence>
<evidence type="ECO:0000313" key="1">
    <source>
        <dbReference type="EMBL" id="GGX50387.1"/>
    </source>
</evidence>
<dbReference type="EMBL" id="BMYU01000009">
    <property type="protein sequence ID" value="GGX50387.1"/>
    <property type="molecule type" value="Genomic_DNA"/>
</dbReference>
<gene>
    <name evidence="1" type="ORF">GCM10010946_31370</name>
</gene>
<keyword evidence="2" id="KW-1185">Reference proteome</keyword>
<protein>
    <recommendedName>
        <fullName evidence="3">DUF4845 domain-containing protein</fullName>
    </recommendedName>
</protein>
<comment type="caution">
    <text evidence="1">The sequence shown here is derived from an EMBL/GenBank/DDBJ whole genome shotgun (WGS) entry which is preliminary data.</text>
</comment>
<organism evidence="1 2">
    <name type="scientific">Undibacterium squillarum</name>
    <dbReference type="NCBI Taxonomy" id="1131567"/>
    <lineage>
        <taxon>Bacteria</taxon>
        <taxon>Pseudomonadati</taxon>
        <taxon>Pseudomonadota</taxon>
        <taxon>Betaproteobacteria</taxon>
        <taxon>Burkholderiales</taxon>
        <taxon>Oxalobacteraceae</taxon>
        <taxon>Undibacterium</taxon>
    </lineage>
</organism>
<dbReference type="RefSeq" id="WP_189358177.1">
    <property type="nucleotide sequence ID" value="NZ_BMYU01000009.1"/>
</dbReference>
<dbReference type="InterPro" id="IPR032314">
    <property type="entry name" value="DUF4845"/>
</dbReference>
<name>A0ABQ2Y376_9BURK</name>
<reference evidence="2" key="1">
    <citation type="journal article" date="2019" name="Int. J. Syst. Evol. Microbiol.">
        <title>The Global Catalogue of Microorganisms (GCM) 10K type strain sequencing project: providing services to taxonomists for standard genome sequencing and annotation.</title>
        <authorList>
            <consortium name="The Broad Institute Genomics Platform"/>
            <consortium name="The Broad Institute Genome Sequencing Center for Infectious Disease"/>
            <person name="Wu L."/>
            <person name="Ma J."/>
        </authorList>
    </citation>
    <scope>NUCLEOTIDE SEQUENCE [LARGE SCALE GENOMIC DNA]</scope>
    <source>
        <strain evidence="2">KCTC 23917</strain>
    </source>
</reference>
<dbReference type="Pfam" id="PF16137">
    <property type="entry name" value="DUF4845"/>
    <property type="match status" value="1"/>
</dbReference>
<proteinExistence type="predicted"/>
<evidence type="ECO:0000313" key="2">
    <source>
        <dbReference type="Proteomes" id="UP000653343"/>
    </source>
</evidence>
<accession>A0ABQ2Y376</accession>